<feature type="domain" description="Oxidoreductase molybdopterin-binding" evidence="3">
    <location>
        <begin position="236"/>
        <end position="381"/>
    </location>
</feature>
<dbReference type="PANTHER" id="PTHR19372:SF7">
    <property type="entry name" value="SULFITE OXIDASE, MITOCHONDRIAL"/>
    <property type="match status" value="1"/>
</dbReference>
<keyword evidence="2" id="KW-1133">Transmembrane helix</keyword>
<sequence>MTDDVLDTRGGRVLVSVAAGVAGLAGSYAVTGNAPAFLASPVERTLARTLPGAIVSFAITTLGSVGQQLNLLTAVVVAGLFVALAARAAILAGDAANNRLLPGTGTAVVTWVVAVALTGEPVLSAGAALPAAGVVVLAQALDAAGGHTTPISSKRRRALSTVGVALGASVLGYRLGGQRTPTATAADAPTLASPGVDLDDAQTKLDAASDRSLDVDDLDSLVSETFFEVDINSIDPQVDAGEWTLSVTGAVEQEVTLDYDELQGMPAENRFSTLRCVGDSLNGKKMDTALWTGVPVDQLLDEAGVQSGCECVMLHATDGYYEEFPIEALRGGLLVYGMNGKVLPRGHGYPVRALVPGHWGEVNVKWLTEIEVLEREAEGYWEQRGWQGTGPVKPVAKLHHAELLDDGRRRLAGHAYAGLRGISRVEVSTDGGETWADATLSDPLPAVDGDRAAEDAWRQWVYAYDPPSGGHTAVVRMVDGEGTVQTAEETNPPPSGPSGWVSREFA</sequence>
<comment type="caution">
    <text evidence="5">The sequence shown here is derived from an EMBL/GenBank/DDBJ whole genome shotgun (WGS) entry which is preliminary data.</text>
</comment>
<dbReference type="RefSeq" id="WP_188998843.1">
    <property type="nucleotide sequence ID" value="NZ_BMOU01000004.1"/>
</dbReference>
<dbReference type="SUPFAM" id="SSF56524">
    <property type="entry name" value="Oxidoreductase molybdopterin-binding domain"/>
    <property type="match status" value="1"/>
</dbReference>
<dbReference type="GO" id="GO:0043546">
    <property type="term" value="F:molybdopterin cofactor binding"/>
    <property type="evidence" value="ECO:0007669"/>
    <property type="project" value="TreeGrafter"/>
</dbReference>
<dbReference type="InterPro" id="IPR014756">
    <property type="entry name" value="Ig_E-set"/>
</dbReference>
<gene>
    <name evidence="5" type="ORF">GCM10009030_27320</name>
</gene>
<keyword evidence="6" id="KW-1185">Reference proteome</keyword>
<dbReference type="AlphaFoldDB" id="A0A830GP96"/>
<dbReference type="InterPro" id="IPR000572">
    <property type="entry name" value="OxRdtase_Mopterin-bd_dom"/>
</dbReference>
<dbReference type="GO" id="GO:0008482">
    <property type="term" value="F:sulfite oxidase activity"/>
    <property type="evidence" value="ECO:0007669"/>
    <property type="project" value="TreeGrafter"/>
</dbReference>
<dbReference type="GO" id="GO:0020037">
    <property type="term" value="F:heme binding"/>
    <property type="evidence" value="ECO:0007669"/>
    <property type="project" value="TreeGrafter"/>
</dbReference>
<evidence type="ECO:0008006" key="7">
    <source>
        <dbReference type="Google" id="ProtNLM"/>
    </source>
</evidence>
<evidence type="ECO:0000313" key="5">
    <source>
        <dbReference type="EMBL" id="GGN97747.1"/>
    </source>
</evidence>
<dbReference type="Gene3D" id="2.60.40.650">
    <property type="match status" value="1"/>
</dbReference>
<keyword evidence="2" id="KW-0472">Membrane</keyword>
<reference evidence="5" key="1">
    <citation type="journal article" date="2014" name="Int. J. Syst. Evol. Microbiol.">
        <title>Complete genome sequence of Corynebacterium casei LMG S-19264T (=DSM 44701T), isolated from a smear-ripened cheese.</title>
        <authorList>
            <consortium name="US DOE Joint Genome Institute (JGI-PGF)"/>
            <person name="Walter F."/>
            <person name="Albersmeier A."/>
            <person name="Kalinowski J."/>
            <person name="Ruckert C."/>
        </authorList>
    </citation>
    <scope>NUCLEOTIDE SEQUENCE</scope>
    <source>
        <strain evidence="5">JCM 17820</strain>
    </source>
</reference>
<dbReference type="GO" id="GO:0006790">
    <property type="term" value="P:sulfur compound metabolic process"/>
    <property type="evidence" value="ECO:0007669"/>
    <property type="project" value="TreeGrafter"/>
</dbReference>
<feature type="region of interest" description="Disordered" evidence="1">
    <location>
        <begin position="483"/>
        <end position="506"/>
    </location>
</feature>
<dbReference type="Gene3D" id="3.90.420.10">
    <property type="entry name" value="Oxidoreductase, molybdopterin-binding domain"/>
    <property type="match status" value="1"/>
</dbReference>
<feature type="transmembrane region" description="Helical" evidence="2">
    <location>
        <begin position="71"/>
        <end position="93"/>
    </location>
</feature>
<dbReference type="SUPFAM" id="SSF81296">
    <property type="entry name" value="E set domains"/>
    <property type="match status" value="1"/>
</dbReference>
<dbReference type="GO" id="GO:0030151">
    <property type="term" value="F:molybdenum ion binding"/>
    <property type="evidence" value="ECO:0007669"/>
    <property type="project" value="InterPro"/>
</dbReference>
<feature type="transmembrane region" description="Helical" evidence="2">
    <location>
        <begin position="46"/>
        <end position="65"/>
    </location>
</feature>
<dbReference type="Proteomes" id="UP000605784">
    <property type="component" value="Unassembled WGS sequence"/>
</dbReference>
<evidence type="ECO:0000313" key="6">
    <source>
        <dbReference type="Proteomes" id="UP000605784"/>
    </source>
</evidence>
<dbReference type="InterPro" id="IPR036374">
    <property type="entry name" value="OxRdtase_Mopterin-bd_sf"/>
</dbReference>
<proteinExistence type="predicted"/>
<evidence type="ECO:0000259" key="3">
    <source>
        <dbReference type="Pfam" id="PF00174"/>
    </source>
</evidence>
<name>A0A830GP96_9EURY</name>
<dbReference type="Pfam" id="PF00174">
    <property type="entry name" value="Oxidored_molyb"/>
    <property type="match status" value="1"/>
</dbReference>
<keyword evidence="2" id="KW-0812">Transmembrane</keyword>
<evidence type="ECO:0000259" key="4">
    <source>
        <dbReference type="Pfam" id="PF03404"/>
    </source>
</evidence>
<reference evidence="5" key="2">
    <citation type="submission" date="2020-09" db="EMBL/GenBank/DDBJ databases">
        <authorList>
            <person name="Sun Q."/>
            <person name="Ohkuma M."/>
        </authorList>
    </citation>
    <scope>NUCLEOTIDE SEQUENCE</scope>
    <source>
        <strain evidence="5">JCM 17820</strain>
    </source>
</reference>
<feature type="domain" description="Moybdenum cofactor oxidoreductase dimerisation" evidence="4">
    <location>
        <begin position="406"/>
        <end position="485"/>
    </location>
</feature>
<dbReference type="EMBL" id="BMOU01000004">
    <property type="protein sequence ID" value="GGN97747.1"/>
    <property type="molecule type" value="Genomic_DNA"/>
</dbReference>
<protein>
    <recommendedName>
        <fullName evidence="7">Sulfite oxidase</fullName>
    </recommendedName>
</protein>
<feature type="transmembrane region" description="Helical" evidence="2">
    <location>
        <begin position="12"/>
        <end position="34"/>
    </location>
</feature>
<evidence type="ECO:0000256" key="2">
    <source>
        <dbReference type="SAM" id="Phobius"/>
    </source>
</evidence>
<dbReference type="InterPro" id="IPR005066">
    <property type="entry name" value="MoCF_OxRdtse_dimer"/>
</dbReference>
<organism evidence="5 6">
    <name type="scientific">Haloarcula pellucida</name>
    <dbReference type="NCBI Taxonomy" id="1427151"/>
    <lineage>
        <taxon>Archaea</taxon>
        <taxon>Methanobacteriati</taxon>
        <taxon>Methanobacteriota</taxon>
        <taxon>Stenosarchaea group</taxon>
        <taxon>Halobacteria</taxon>
        <taxon>Halobacteriales</taxon>
        <taxon>Haloarculaceae</taxon>
        <taxon>Haloarcula</taxon>
    </lineage>
</organism>
<evidence type="ECO:0000256" key="1">
    <source>
        <dbReference type="SAM" id="MobiDB-lite"/>
    </source>
</evidence>
<dbReference type="Pfam" id="PF03404">
    <property type="entry name" value="Mo-co_dimer"/>
    <property type="match status" value="1"/>
</dbReference>
<dbReference type="PANTHER" id="PTHR19372">
    <property type="entry name" value="SULFITE REDUCTASE"/>
    <property type="match status" value="1"/>
</dbReference>
<accession>A0A830GP96</accession>